<evidence type="ECO:0000256" key="1">
    <source>
        <dbReference type="ARBA" id="ARBA00004651"/>
    </source>
</evidence>
<dbReference type="InterPro" id="IPR002781">
    <property type="entry name" value="TM_pro_TauE-like"/>
</dbReference>
<organism evidence="9 10">
    <name type="scientific">Peterkaempfera bronchialis</name>
    <dbReference type="NCBI Taxonomy" id="2126346"/>
    <lineage>
        <taxon>Bacteria</taxon>
        <taxon>Bacillati</taxon>
        <taxon>Actinomycetota</taxon>
        <taxon>Actinomycetes</taxon>
        <taxon>Kitasatosporales</taxon>
        <taxon>Streptomycetaceae</taxon>
        <taxon>Peterkaempfera</taxon>
    </lineage>
</organism>
<dbReference type="RefSeq" id="WP_111490916.1">
    <property type="nucleotide sequence ID" value="NZ_CP031264.1"/>
</dbReference>
<accession>A0A345SRV0</accession>
<dbReference type="InterPro" id="IPR052017">
    <property type="entry name" value="TSUP"/>
</dbReference>
<feature type="transmembrane region" description="Helical" evidence="8">
    <location>
        <begin position="190"/>
        <end position="208"/>
    </location>
</feature>
<dbReference type="EMBL" id="CP031264">
    <property type="protein sequence ID" value="AXI76455.1"/>
    <property type="molecule type" value="Genomic_DNA"/>
</dbReference>
<feature type="transmembrane region" description="Helical" evidence="8">
    <location>
        <begin position="220"/>
        <end position="238"/>
    </location>
</feature>
<feature type="transmembrane region" description="Helical" evidence="8">
    <location>
        <begin position="95"/>
        <end position="116"/>
    </location>
</feature>
<evidence type="ECO:0000256" key="6">
    <source>
        <dbReference type="ARBA" id="ARBA00022989"/>
    </source>
</evidence>
<keyword evidence="3" id="KW-0813">Transport</keyword>
<dbReference type="PANTHER" id="PTHR30269">
    <property type="entry name" value="TRANSMEMBRANE PROTEIN YFCA"/>
    <property type="match status" value="1"/>
</dbReference>
<reference evidence="10" key="1">
    <citation type="submission" date="2018-07" db="EMBL/GenBank/DDBJ databases">
        <title>Streptacidiphilus bronchialis DSM 106435 chromosome.</title>
        <authorList>
            <person name="Batra D."/>
            <person name="Gulvik C.A."/>
        </authorList>
    </citation>
    <scope>NUCLEOTIDE SEQUENCE [LARGE SCALE GENOMIC DNA]</scope>
    <source>
        <strain evidence="10">DSM 106435</strain>
    </source>
</reference>
<comment type="similarity">
    <text evidence="2 8">Belongs to the 4-toluene sulfonate uptake permease (TSUP) (TC 2.A.102) family.</text>
</comment>
<keyword evidence="7 8" id="KW-0472">Membrane</keyword>
<sequence>MTAAELLLGTVVLVGASVQRVTGIGFALVTAPALALLVGPGQGVLVSNCAAGAISAVGLCGGWRRVRVSAMVPLVLAAACTVPAGAWVADRLPERVLLTAIGLTVTAAVLLVIGGVRVAALRGRAGAVVAGAASGFLNSSAGVGGPALSLYAVNARWPVREFVPNAQFYGVLVNLFSIAAKGLPALAAPGWLLVASGVAGGAVLGRLLGDRLSERQARRLVLGLALLGALATLAKGVLG</sequence>
<dbReference type="OrthoDB" id="3872971at2"/>
<evidence type="ECO:0000256" key="2">
    <source>
        <dbReference type="ARBA" id="ARBA00009142"/>
    </source>
</evidence>
<dbReference type="AlphaFoldDB" id="A0A345SRV0"/>
<keyword evidence="4 8" id="KW-1003">Cell membrane</keyword>
<evidence type="ECO:0000256" key="3">
    <source>
        <dbReference type="ARBA" id="ARBA00022448"/>
    </source>
</evidence>
<name>A0A345SRV0_9ACTN</name>
<protein>
    <recommendedName>
        <fullName evidence="8">Probable membrane transporter protein</fullName>
    </recommendedName>
</protein>
<dbReference type="GO" id="GO:0005886">
    <property type="term" value="C:plasma membrane"/>
    <property type="evidence" value="ECO:0007669"/>
    <property type="project" value="UniProtKB-SubCell"/>
</dbReference>
<dbReference type="Proteomes" id="UP000249340">
    <property type="component" value="Chromosome"/>
</dbReference>
<gene>
    <name evidence="9" type="ORF">C7M71_002160</name>
</gene>
<feature type="transmembrane region" description="Helical" evidence="8">
    <location>
        <begin position="70"/>
        <end position="89"/>
    </location>
</feature>
<dbReference type="KEGG" id="stri:C7M71_002160"/>
<keyword evidence="6 8" id="KW-1133">Transmembrane helix</keyword>
<keyword evidence="10" id="KW-1185">Reference proteome</keyword>
<evidence type="ECO:0000313" key="9">
    <source>
        <dbReference type="EMBL" id="AXI76455.1"/>
    </source>
</evidence>
<evidence type="ECO:0000256" key="8">
    <source>
        <dbReference type="RuleBase" id="RU363041"/>
    </source>
</evidence>
<evidence type="ECO:0000313" key="10">
    <source>
        <dbReference type="Proteomes" id="UP000249340"/>
    </source>
</evidence>
<proteinExistence type="inferred from homology"/>
<dbReference type="PANTHER" id="PTHR30269:SF37">
    <property type="entry name" value="MEMBRANE TRANSPORTER PROTEIN"/>
    <property type="match status" value="1"/>
</dbReference>
<comment type="subcellular location">
    <subcellularLocation>
        <location evidence="1 8">Cell membrane</location>
        <topology evidence="1 8">Multi-pass membrane protein</topology>
    </subcellularLocation>
</comment>
<evidence type="ECO:0000256" key="7">
    <source>
        <dbReference type="ARBA" id="ARBA00023136"/>
    </source>
</evidence>
<evidence type="ECO:0000256" key="4">
    <source>
        <dbReference type="ARBA" id="ARBA00022475"/>
    </source>
</evidence>
<feature type="transmembrane region" description="Helical" evidence="8">
    <location>
        <begin position="45"/>
        <end position="63"/>
    </location>
</feature>
<dbReference type="Pfam" id="PF01925">
    <property type="entry name" value="TauE"/>
    <property type="match status" value="1"/>
</dbReference>
<keyword evidence="5 8" id="KW-0812">Transmembrane</keyword>
<evidence type="ECO:0000256" key="5">
    <source>
        <dbReference type="ARBA" id="ARBA00022692"/>
    </source>
</evidence>